<evidence type="ECO:0000256" key="2">
    <source>
        <dbReference type="ARBA" id="ARBA00022596"/>
    </source>
</evidence>
<keyword evidence="2" id="KW-0533">Nickel</keyword>
<evidence type="ECO:0000256" key="4">
    <source>
        <dbReference type="ARBA" id="ARBA00022741"/>
    </source>
</evidence>
<dbReference type="GO" id="GO:0005525">
    <property type="term" value="F:GTP binding"/>
    <property type="evidence" value="ECO:0007669"/>
    <property type="project" value="UniProtKB-KW"/>
</dbReference>
<proteinExistence type="inferred from homology"/>
<dbReference type="HOGENOM" id="CLU_056148_0_0_0"/>
<dbReference type="GO" id="GO:0051604">
    <property type="term" value="P:protein maturation"/>
    <property type="evidence" value="ECO:0007669"/>
    <property type="project" value="InterPro"/>
</dbReference>
<dbReference type="OrthoDB" id="9802035at2"/>
<dbReference type="InterPro" id="IPR027417">
    <property type="entry name" value="P-loop_NTPase"/>
</dbReference>
<evidence type="ECO:0000313" key="10">
    <source>
        <dbReference type="Proteomes" id="UP000002366"/>
    </source>
</evidence>
<keyword evidence="6" id="KW-0862">Zinc</keyword>
<dbReference type="Pfam" id="PF02492">
    <property type="entry name" value="cobW"/>
    <property type="match status" value="1"/>
</dbReference>
<evidence type="ECO:0000313" key="9">
    <source>
        <dbReference type="EMBL" id="ADE57303.1"/>
    </source>
</evidence>
<evidence type="ECO:0000259" key="8">
    <source>
        <dbReference type="Pfam" id="PF02492"/>
    </source>
</evidence>
<evidence type="ECO:0000256" key="6">
    <source>
        <dbReference type="ARBA" id="ARBA00022833"/>
    </source>
</evidence>
<dbReference type="GO" id="GO:0003924">
    <property type="term" value="F:GTPase activity"/>
    <property type="evidence" value="ECO:0007669"/>
    <property type="project" value="InterPro"/>
</dbReference>
<feature type="domain" description="CobW/HypB/UreG nucleotide-binding" evidence="8">
    <location>
        <begin position="33"/>
        <end position="192"/>
    </location>
</feature>
<dbReference type="GO" id="GO:0008270">
    <property type="term" value="F:zinc ion binding"/>
    <property type="evidence" value="ECO:0007669"/>
    <property type="project" value="TreeGrafter"/>
</dbReference>
<dbReference type="eggNOG" id="COG0378">
    <property type="taxonomic scope" value="Bacteria"/>
</dbReference>
<dbReference type="PANTHER" id="PTHR30134:SF2">
    <property type="entry name" value="HYDROGENASE MATURATION FACTOR HYPB"/>
    <property type="match status" value="1"/>
</dbReference>
<dbReference type="Gene3D" id="3.40.50.300">
    <property type="entry name" value="P-loop containing nucleotide triphosphate hydrolases"/>
    <property type="match status" value="1"/>
</dbReference>
<keyword evidence="5" id="KW-0378">Hydrolase</keyword>
<keyword evidence="7" id="KW-0342">GTP-binding</keyword>
<organism evidence="9 10">
    <name type="scientific">Aminobacterium colombiense (strain DSM 12261 / ALA-1)</name>
    <dbReference type="NCBI Taxonomy" id="572547"/>
    <lineage>
        <taxon>Bacteria</taxon>
        <taxon>Thermotogati</taxon>
        <taxon>Synergistota</taxon>
        <taxon>Synergistia</taxon>
        <taxon>Synergistales</taxon>
        <taxon>Aminobacteriaceae</taxon>
        <taxon>Aminobacterium</taxon>
    </lineage>
</organism>
<keyword evidence="4" id="KW-0547">Nucleotide-binding</keyword>
<dbReference type="AlphaFoldDB" id="D5EFH1"/>
<dbReference type="NCBIfam" id="TIGR00073">
    <property type="entry name" value="hypB"/>
    <property type="match status" value="1"/>
</dbReference>
<accession>D5EFH1</accession>
<dbReference type="KEGG" id="aco:Amico_1180"/>
<protein>
    <submittedName>
        <fullName evidence="9">Hydrogenase accessory protein HypB</fullName>
    </submittedName>
</protein>
<dbReference type="InterPro" id="IPR004392">
    <property type="entry name" value="Hyd_mat_HypB"/>
</dbReference>
<gene>
    <name evidence="9" type="ordered locus">Amico_1180</name>
</gene>
<dbReference type="GO" id="GO:0016151">
    <property type="term" value="F:nickel cation binding"/>
    <property type="evidence" value="ECO:0007669"/>
    <property type="project" value="InterPro"/>
</dbReference>
<dbReference type="RefSeq" id="WP_013048566.1">
    <property type="nucleotide sequence ID" value="NC_014011.1"/>
</dbReference>
<dbReference type="EMBL" id="CP001997">
    <property type="protein sequence ID" value="ADE57303.1"/>
    <property type="molecule type" value="Genomic_DNA"/>
</dbReference>
<keyword evidence="3" id="KW-0479">Metal-binding</keyword>
<dbReference type="PIRSF" id="PIRSF005624">
    <property type="entry name" value="Ni-bind_GTPase"/>
    <property type="match status" value="1"/>
</dbReference>
<reference evidence="9 10" key="1">
    <citation type="journal article" date="2010" name="Stand. Genomic Sci.">
        <title>Complete genome sequence of Aminobacterium colombiense type strain (ALA-1).</title>
        <authorList>
            <person name="Chertkov O."/>
            <person name="Sikorski J."/>
            <person name="Brambilla E."/>
            <person name="Lapidus A."/>
            <person name="Copeland A."/>
            <person name="Glavina Del Rio T."/>
            <person name="Nolan M."/>
            <person name="Lucas S."/>
            <person name="Tice H."/>
            <person name="Cheng J.F."/>
            <person name="Han C."/>
            <person name="Detter J.C."/>
            <person name="Bruce D."/>
            <person name="Tapia R."/>
            <person name="Goodwin L."/>
            <person name="Pitluck S."/>
            <person name="Liolios K."/>
            <person name="Ivanova N."/>
            <person name="Mavromatis K."/>
            <person name="Ovchinnikova G."/>
            <person name="Pati A."/>
            <person name="Chen A."/>
            <person name="Palaniappan K."/>
            <person name="Land M."/>
            <person name="Hauser L."/>
            <person name="Chang Y.J."/>
            <person name="Jeffries C.D."/>
            <person name="Spring S."/>
            <person name="Rohde M."/>
            <person name="Goker M."/>
            <person name="Bristow J."/>
            <person name="Eisen J.A."/>
            <person name="Markowitz V."/>
            <person name="Hugenholtz P."/>
            <person name="Kyrpides N.C."/>
            <person name="Klenk H.P."/>
        </authorList>
    </citation>
    <scope>NUCLEOTIDE SEQUENCE [LARGE SCALE GENOMIC DNA]</scope>
    <source>
        <strain evidence="10">DSM 12261 / ALA-1</strain>
    </source>
</reference>
<evidence type="ECO:0000256" key="7">
    <source>
        <dbReference type="ARBA" id="ARBA00023134"/>
    </source>
</evidence>
<dbReference type="InterPro" id="IPR003495">
    <property type="entry name" value="CobW/HypB/UreG_nucleotide-bd"/>
</dbReference>
<dbReference type="STRING" id="572547.Amico_1180"/>
<evidence type="ECO:0000256" key="3">
    <source>
        <dbReference type="ARBA" id="ARBA00022723"/>
    </source>
</evidence>
<dbReference type="PANTHER" id="PTHR30134">
    <property type="entry name" value="HYDROGENASE PROTEIN ASSEMBLY PROTEIN, NICKEL CHAPERONE"/>
    <property type="match status" value="1"/>
</dbReference>
<sequence>MAKVYKIRQSVMAADEEFARRMRDESHHRGILVINIIGSPGAGKTTLLEATKKAASFRFAVIEGDIATSRDAERLSKLGVPAIQINTHGGCHLEANLVSKAFKELPLEDLDVIFIENVGNLVCPAEFDIGEDMKVAVSSVPEGADKPLKYPHLFSEAKAVLLTKMDLAPYVPFDMDLYKNDLQHLNPRVECIEIEALNGKGIDRWVSLVETWLKEKRSV</sequence>
<dbReference type="SUPFAM" id="SSF52540">
    <property type="entry name" value="P-loop containing nucleoside triphosphate hydrolases"/>
    <property type="match status" value="1"/>
</dbReference>
<evidence type="ECO:0000256" key="5">
    <source>
        <dbReference type="ARBA" id="ARBA00022801"/>
    </source>
</evidence>
<dbReference type="Proteomes" id="UP000002366">
    <property type="component" value="Chromosome"/>
</dbReference>
<evidence type="ECO:0000256" key="1">
    <source>
        <dbReference type="ARBA" id="ARBA00006211"/>
    </source>
</evidence>
<name>D5EFH1_AMICL</name>
<comment type="similarity">
    <text evidence="1">Belongs to the SIMIBI class G3E GTPase family. HypB/HupM subfamily.</text>
</comment>
<keyword evidence="10" id="KW-1185">Reference proteome</keyword>